<evidence type="ECO:0000259" key="7">
    <source>
        <dbReference type="PROSITE" id="PS51471"/>
    </source>
</evidence>
<keyword evidence="2 6" id="KW-0479">Metal-binding</keyword>
<gene>
    <name evidence="8" type="ORF">OSB04_006686</name>
</gene>
<accession>A0AA38TW84</accession>
<name>A0AA38TW84_9ASTR</name>
<reference evidence="8" key="1">
    <citation type="submission" date="2023-03" db="EMBL/GenBank/DDBJ databases">
        <title>Chromosome-scale reference genome and RAD-based genetic map of yellow starthistle (Centaurea solstitialis) reveal putative structural variation and QTLs associated with invader traits.</title>
        <authorList>
            <person name="Reatini B."/>
            <person name="Cang F.A."/>
            <person name="Jiang Q."/>
            <person name="Mckibben M.T.W."/>
            <person name="Barker M.S."/>
            <person name="Rieseberg L.H."/>
            <person name="Dlugosch K.M."/>
        </authorList>
    </citation>
    <scope>NUCLEOTIDE SEQUENCE</scope>
    <source>
        <strain evidence="8">CAN-66</strain>
        <tissue evidence="8">Leaf</tissue>
    </source>
</reference>
<evidence type="ECO:0000313" key="9">
    <source>
        <dbReference type="Proteomes" id="UP001172457"/>
    </source>
</evidence>
<evidence type="ECO:0000256" key="6">
    <source>
        <dbReference type="RuleBase" id="RU003682"/>
    </source>
</evidence>
<evidence type="ECO:0000313" key="8">
    <source>
        <dbReference type="EMBL" id="KAJ9561526.1"/>
    </source>
</evidence>
<evidence type="ECO:0000256" key="4">
    <source>
        <dbReference type="ARBA" id="ARBA00023004"/>
    </source>
</evidence>
<dbReference type="Proteomes" id="UP001172457">
    <property type="component" value="Chromosome 2"/>
</dbReference>
<dbReference type="Gene3D" id="2.60.120.330">
    <property type="entry name" value="B-lactam Antibiotic, Isopenicillin N Synthase, Chain"/>
    <property type="match status" value="1"/>
</dbReference>
<proteinExistence type="inferred from homology"/>
<dbReference type="GO" id="GO:0046872">
    <property type="term" value="F:metal ion binding"/>
    <property type="evidence" value="ECO:0007669"/>
    <property type="project" value="UniProtKB-KW"/>
</dbReference>
<comment type="similarity">
    <text evidence="1 6">Belongs to the iron/ascorbate-dependent oxidoreductase family.</text>
</comment>
<keyword evidence="4 6" id="KW-0408">Iron</keyword>
<dbReference type="GO" id="GO:0016705">
    <property type="term" value="F:oxidoreductase activity, acting on paired donors, with incorporation or reduction of molecular oxygen"/>
    <property type="evidence" value="ECO:0007669"/>
    <property type="project" value="UniProtKB-ARBA"/>
</dbReference>
<dbReference type="FunFam" id="2.60.120.330:FF:000022">
    <property type="entry name" value="Probable 2-oxoglutarate-dependent dioxygenase AOP1.2"/>
    <property type="match status" value="1"/>
</dbReference>
<evidence type="ECO:0000256" key="2">
    <source>
        <dbReference type="ARBA" id="ARBA00022723"/>
    </source>
</evidence>
<keyword evidence="9" id="KW-1185">Reference proteome</keyword>
<dbReference type="InterPro" id="IPR026992">
    <property type="entry name" value="DIOX_N"/>
</dbReference>
<feature type="domain" description="Fe2OG dioxygenase" evidence="7">
    <location>
        <begin position="162"/>
        <end position="265"/>
    </location>
</feature>
<dbReference type="AlphaFoldDB" id="A0AA38TW84"/>
<dbReference type="SUPFAM" id="SSF51197">
    <property type="entry name" value="Clavaminate synthase-like"/>
    <property type="match status" value="1"/>
</dbReference>
<dbReference type="InterPro" id="IPR005123">
    <property type="entry name" value="Oxoglu/Fe-dep_dioxygenase_dom"/>
</dbReference>
<comment type="caution">
    <text evidence="8">The sequence shown here is derived from an EMBL/GenBank/DDBJ whole genome shotgun (WGS) entry which is preliminary data.</text>
</comment>
<organism evidence="8 9">
    <name type="scientific">Centaurea solstitialis</name>
    <name type="common">yellow star-thistle</name>
    <dbReference type="NCBI Taxonomy" id="347529"/>
    <lineage>
        <taxon>Eukaryota</taxon>
        <taxon>Viridiplantae</taxon>
        <taxon>Streptophyta</taxon>
        <taxon>Embryophyta</taxon>
        <taxon>Tracheophyta</taxon>
        <taxon>Spermatophyta</taxon>
        <taxon>Magnoliopsida</taxon>
        <taxon>eudicotyledons</taxon>
        <taxon>Gunneridae</taxon>
        <taxon>Pentapetalae</taxon>
        <taxon>asterids</taxon>
        <taxon>campanulids</taxon>
        <taxon>Asterales</taxon>
        <taxon>Asteraceae</taxon>
        <taxon>Carduoideae</taxon>
        <taxon>Cardueae</taxon>
        <taxon>Centaureinae</taxon>
        <taxon>Centaurea</taxon>
    </lineage>
</organism>
<protein>
    <recommendedName>
        <fullName evidence="7">Fe2OG dioxygenase domain-containing protein</fullName>
    </recommendedName>
</protein>
<dbReference type="EMBL" id="JARYMX010000002">
    <property type="protein sequence ID" value="KAJ9561526.1"/>
    <property type="molecule type" value="Genomic_DNA"/>
</dbReference>
<dbReference type="InterPro" id="IPR050231">
    <property type="entry name" value="Iron_ascorbate_oxido_reductase"/>
</dbReference>
<sequence>MVSSSQPKLPVINMDDLKPGSESWILRCQEVTHALEQYGCFMAVYGGVSKELNKEVFESLEPLFDLPIETKIKNTSDLRVFGYLGPTHTRPLFQSMGIENVTSLDHVQHFANLMWPSGNHSFSEMIHCYANQVSELENMVTQMVFQSYGVEKYYESYNKSSMTYLLRLNKYIPPNANESNVATTAIHTDRSFLSILSQNQVKGLEVQTRDDKWLSVEFLPSSFIVMAADGFMAWSNGRLRSAPHRVTMNGQEDRYSIGLFTFKKGVIEIPEELVDEEHPSRFKPFNHFEFVDHMCKSPLYIDERAIKLFCGI</sequence>
<dbReference type="Pfam" id="PF03171">
    <property type="entry name" value="2OG-FeII_Oxy"/>
    <property type="match status" value="1"/>
</dbReference>
<dbReference type="InterPro" id="IPR044861">
    <property type="entry name" value="IPNS-like_FE2OG_OXY"/>
</dbReference>
<keyword evidence="3 6" id="KW-0560">Oxidoreductase</keyword>
<evidence type="ECO:0000256" key="5">
    <source>
        <dbReference type="ARBA" id="ARBA00057022"/>
    </source>
</evidence>
<evidence type="ECO:0000256" key="3">
    <source>
        <dbReference type="ARBA" id="ARBA00023002"/>
    </source>
</evidence>
<dbReference type="InterPro" id="IPR027443">
    <property type="entry name" value="IPNS-like_sf"/>
</dbReference>
<comment type="function">
    <text evidence="5">Probable 2-oxoglutarate-dependent dioxygenase that may be involved in glucosinolates biosynthesis. May play a role in the production of aliphatic glucosinolates.</text>
</comment>
<dbReference type="Pfam" id="PF14226">
    <property type="entry name" value="DIOX_N"/>
    <property type="match status" value="1"/>
</dbReference>
<evidence type="ECO:0000256" key="1">
    <source>
        <dbReference type="ARBA" id="ARBA00008056"/>
    </source>
</evidence>
<dbReference type="PROSITE" id="PS51471">
    <property type="entry name" value="FE2OG_OXY"/>
    <property type="match status" value="1"/>
</dbReference>
<dbReference type="PANTHER" id="PTHR47990">
    <property type="entry name" value="2-OXOGLUTARATE (2OG) AND FE(II)-DEPENDENT OXYGENASE SUPERFAMILY PROTEIN-RELATED"/>
    <property type="match status" value="1"/>
</dbReference>